<feature type="domain" description="ABC transmembrane type-1" evidence="10">
    <location>
        <begin position="18"/>
        <end position="222"/>
    </location>
</feature>
<dbReference type="EMBL" id="FNCS01000003">
    <property type="protein sequence ID" value="SDG52383.1"/>
    <property type="molecule type" value="Genomic_DNA"/>
</dbReference>
<dbReference type="PANTHER" id="PTHR30614">
    <property type="entry name" value="MEMBRANE COMPONENT OF AMINO ACID ABC TRANSPORTER"/>
    <property type="match status" value="1"/>
</dbReference>
<dbReference type="GO" id="GO:0022857">
    <property type="term" value="F:transmembrane transporter activity"/>
    <property type="evidence" value="ECO:0007669"/>
    <property type="project" value="InterPro"/>
</dbReference>
<comment type="similarity">
    <text evidence="2">Belongs to the binding-protein-dependent transport system permease family. HisMQ subfamily.</text>
</comment>
<dbReference type="AlphaFoldDB" id="A0A1G7UXV5"/>
<evidence type="ECO:0000256" key="4">
    <source>
        <dbReference type="ARBA" id="ARBA00022475"/>
    </source>
</evidence>
<dbReference type="PANTHER" id="PTHR30614:SF10">
    <property type="entry name" value="ARGININE ABC TRANSPORTER PERMEASE PROTEIN ARTM"/>
    <property type="match status" value="1"/>
</dbReference>
<keyword evidence="4" id="KW-1003">Cell membrane</keyword>
<dbReference type="GO" id="GO:0043190">
    <property type="term" value="C:ATP-binding cassette (ABC) transporter complex"/>
    <property type="evidence" value="ECO:0007669"/>
    <property type="project" value="InterPro"/>
</dbReference>
<evidence type="ECO:0000256" key="5">
    <source>
        <dbReference type="ARBA" id="ARBA00022519"/>
    </source>
</evidence>
<evidence type="ECO:0000256" key="7">
    <source>
        <dbReference type="ARBA" id="ARBA00022989"/>
    </source>
</evidence>
<dbReference type="OrthoDB" id="4404959at2"/>
<dbReference type="InterPro" id="IPR000515">
    <property type="entry name" value="MetI-like"/>
</dbReference>
<protein>
    <submittedName>
        <fullName evidence="11">Polar amino acid transport system permease protein</fullName>
    </submittedName>
</protein>
<dbReference type="RefSeq" id="WP_090594552.1">
    <property type="nucleotide sequence ID" value="NZ_FNCS01000003.1"/>
</dbReference>
<name>A0A1G7UXV5_9HYPH</name>
<keyword evidence="3 9" id="KW-0813">Transport</keyword>
<evidence type="ECO:0000256" key="9">
    <source>
        <dbReference type="RuleBase" id="RU363032"/>
    </source>
</evidence>
<keyword evidence="6 9" id="KW-0812">Transmembrane</keyword>
<dbReference type="Proteomes" id="UP000199495">
    <property type="component" value="Unassembled WGS sequence"/>
</dbReference>
<dbReference type="Gene3D" id="1.10.3720.10">
    <property type="entry name" value="MetI-like"/>
    <property type="match status" value="1"/>
</dbReference>
<sequence>MTIIETLLREIPKYAEPALFNLYFAAVSLPIGFAFALLFALGKTSKNPIIRGLASAYVYAFRGSPLFIQFFMFYSIMLALNAVWWRPMGISWLMMNPLFIGPLALVMNTTAYTAEIIYGALRTVPRGELEAARAYGMTPYQVFRTVTWPNTIRIAWPAYTNEVVFLFHATALVYFTLPVIDGQRDIMNTARNFFERDYNAFLHFSVAALWFLAISMVIFFIFGLVYERLMRHMPKERTASRPRLRFGPKYIR</sequence>
<evidence type="ECO:0000256" key="2">
    <source>
        <dbReference type="ARBA" id="ARBA00010072"/>
    </source>
</evidence>
<feature type="transmembrane region" description="Helical" evidence="9">
    <location>
        <begin position="63"/>
        <end position="85"/>
    </location>
</feature>
<dbReference type="Pfam" id="PF00528">
    <property type="entry name" value="BPD_transp_1"/>
    <property type="match status" value="1"/>
</dbReference>
<feature type="transmembrane region" description="Helical" evidence="9">
    <location>
        <begin position="20"/>
        <end position="42"/>
    </location>
</feature>
<feature type="transmembrane region" description="Helical" evidence="9">
    <location>
        <begin position="163"/>
        <end position="180"/>
    </location>
</feature>
<keyword evidence="12" id="KW-1185">Reference proteome</keyword>
<feature type="transmembrane region" description="Helical" evidence="9">
    <location>
        <begin position="200"/>
        <end position="226"/>
    </location>
</feature>
<organism evidence="11 12">
    <name type="scientific">Pelagibacterium luteolum</name>
    <dbReference type="NCBI Taxonomy" id="440168"/>
    <lineage>
        <taxon>Bacteria</taxon>
        <taxon>Pseudomonadati</taxon>
        <taxon>Pseudomonadota</taxon>
        <taxon>Alphaproteobacteria</taxon>
        <taxon>Hyphomicrobiales</taxon>
        <taxon>Devosiaceae</taxon>
        <taxon>Pelagibacterium</taxon>
    </lineage>
</organism>
<dbReference type="InterPro" id="IPR010065">
    <property type="entry name" value="AA_ABC_transptr_permease_3TM"/>
</dbReference>
<dbReference type="STRING" id="440168.SAMN04487974_103350"/>
<dbReference type="CDD" id="cd06261">
    <property type="entry name" value="TM_PBP2"/>
    <property type="match status" value="1"/>
</dbReference>
<evidence type="ECO:0000256" key="1">
    <source>
        <dbReference type="ARBA" id="ARBA00004429"/>
    </source>
</evidence>
<proteinExistence type="inferred from homology"/>
<dbReference type="PROSITE" id="PS50928">
    <property type="entry name" value="ABC_TM1"/>
    <property type="match status" value="1"/>
</dbReference>
<dbReference type="SUPFAM" id="SSF161098">
    <property type="entry name" value="MetI-like"/>
    <property type="match status" value="1"/>
</dbReference>
<dbReference type="InterPro" id="IPR043429">
    <property type="entry name" value="ArtM/GltK/GlnP/TcyL/YhdX-like"/>
</dbReference>
<evidence type="ECO:0000256" key="8">
    <source>
        <dbReference type="ARBA" id="ARBA00023136"/>
    </source>
</evidence>
<evidence type="ECO:0000256" key="6">
    <source>
        <dbReference type="ARBA" id="ARBA00022692"/>
    </source>
</evidence>
<evidence type="ECO:0000313" key="11">
    <source>
        <dbReference type="EMBL" id="SDG52383.1"/>
    </source>
</evidence>
<reference evidence="11 12" key="1">
    <citation type="submission" date="2016-10" db="EMBL/GenBank/DDBJ databases">
        <authorList>
            <person name="de Groot N.N."/>
        </authorList>
    </citation>
    <scope>NUCLEOTIDE SEQUENCE [LARGE SCALE GENOMIC DNA]</scope>
    <source>
        <strain evidence="11 12">CGMCC 1.10267</strain>
    </source>
</reference>
<dbReference type="NCBIfam" id="TIGR01726">
    <property type="entry name" value="HEQRo_perm_3TM"/>
    <property type="match status" value="1"/>
</dbReference>
<keyword evidence="8 9" id="KW-0472">Membrane</keyword>
<accession>A0A1G7UXV5</accession>
<gene>
    <name evidence="11" type="ORF">SAMN04487974_103350</name>
</gene>
<evidence type="ECO:0000313" key="12">
    <source>
        <dbReference type="Proteomes" id="UP000199495"/>
    </source>
</evidence>
<feature type="transmembrane region" description="Helical" evidence="9">
    <location>
        <begin position="97"/>
        <end position="121"/>
    </location>
</feature>
<comment type="subcellular location">
    <subcellularLocation>
        <location evidence="1">Cell inner membrane</location>
        <topology evidence="1">Multi-pass membrane protein</topology>
    </subcellularLocation>
    <subcellularLocation>
        <location evidence="9">Cell membrane</location>
        <topology evidence="9">Multi-pass membrane protein</topology>
    </subcellularLocation>
</comment>
<dbReference type="GO" id="GO:0006865">
    <property type="term" value="P:amino acid transport"/>
    <property type="evidence" value="ECO:0007669"/>
    <property type="project" value="TreeGrafter"/>
</dbReference>
<dbReference type="InterPro" id="IPR035906">
    <property type="entry name" value="MetI-like_sf"/>
</dbReference>
<evidence type="ECO:0000259" key="10">
    <source>
        <dbReference type="PROSITE" id="PS50928"/>
    </source>
</evidence>
<keyword evidence="7 9" id="KW-1133">Transmembrane helix</keyword>
<keyword evidence="5" id="KW-0997">Cell inner membrane</keyword>
<evidence type="ECO:0000256" key="3">
    <source>
        <dbReference type="ARBA" id="ARBA00022448"/>
    </source>
</evidence>